<protein>
    <submittedName>
        <fullName evidence="1">Uncharacterized protein</fullName>
    </submittedName>
</protein>
<dbReference type="OrthoDB" id="5859592at2759"/>
<accession>A0A0B1S0E4</accession>
<evidence type="ECO:0000313" key="1">
    <source>
        <dbReference type="EMBL" id="KHJ78818.1"/>
    </source>
</evidence>
<gene>
    <name evidence="1" type="ORF">OESDEN_21557</name>
</gene>
<keyword evidence="2" id="KW-1185">Reference proteome</keyword>
<evidence type="ECO:0000313" key="2">
    <source>
        <dbReference type="Proteomes" id="UP000053660"/>
    </source>
</evidence>
<dbReference type="EMBL" id="KN608799">
    <property type="protein sequence ID" value="KHJ78818.1"/>
    <property type="molecule type" value="Genomic_DNA"/>
</dbReference>
<organism evidence="1 2">
    <name type="scientific">Oesophagostomum dentatum</name>
    <name type="common">Nodular worm</name>
    <dbReference type="NCBI Taxonomy" id="61180"/>
    <lineage>
        <taxon>Eukaryota</taxon>
        <taxon>Metazoa</taxon>
        <taxon>Ecdysozoa</taxon>
        <taxon>Nematoda</taxon>
        <taxon>Chromadorea</taxon>
        <taxon>Rhabditida</taxon>
        <taxon>Rhabditina</taxon>
        <taxon>Rhabditomorpha</taxon>
        <taxon>Strongyloidea</taxon>
        <taxon>Strongylidae</taxon>
        <taxon>Oesophagostomum</taxon>
    </lineage>
</organism>
<dbReference type="AlphaFoldDB" id="A0A0B1S0E4"/>
<name>A0A0B1S0E4_OESDE</name>
<proteinExistence type="predicted"/>
<sequence>LVWDDFKFVPTVTLHSNFRIDFTHHLRNLNFLHHEIQKRVKRKVDEEAPKKIVEVINNQVNPQLQKVKQKMIAKGYVNYDMEWAVENNSLRISVKPKWLVVRLIYNYFELLRNLFLPSH</sequence>
<feature type="non-terminal residue" evidence="1">
    <location>
        <position position="1"/>
    </location>
</feature>
<dbReference type="Proteomes" id="UP000053660">
    <property type="component" value="Unassembled WGS sequence"/>
</dbReference>
<reference evidence="1 2" key="1">
    <citation type="submission" date="2014-03" db="EMBL/GenBank/DDBJ databases">
        <title>Draft genome of the hookworm Oesophagostomum dentatum.</title>
        <authorList>
            <person name="Mitreva M."/>
        </authorList>
    </citation>
    <scope>NUCLEOTIDE SEQUENCE [LARGE SCALE GENOMIC DNA]</scope>
    <source>
        <strain evidence="1 2">OD-Hann</strain>
    </source>
</reference>